<proteinExistence type="predicted"/>
<dbReference type="OrthoDB" id="446014at2759"/>
<accession>E4WVZ5</accession>
<protein>
    <recommendedName>
        <fullName evidence="3">Chromatin target of PRMT1 protein C-terminal domain-containing protein</fullName>
    </recommendedName>
</protein>
<feature type="compositionally biased region" description="Polar residues" evidence="2">
    <location>
        <begin position="87"/>
        <end position="99"/>
    </location>
</feature>
<evidence type="ECO:0000256" key="1">
    <source>
        <dbReference type="ARBA" id="ARBA00022884"/>
    </source>
</evidence>
<dbReference type="SMART" id="SM01218">
    <property type="entry name" value="FoP_duplication"/>
    <property type="match status" value="1"/>
</dbReference>
<reference evidence="4" key="1">
    <citation type="journal article" date="2010" name="Science">
        <title>Plasticity of animal genome architecture unmasked by rapid evolution of a pelagic tunicate.</title>
        <authorList>
            <person name="Denoeud F."/>
            <person name="Henriet S."/>
            <person name="Mungpakdee S."/>
            <person name="Aury J.M."/>
            <person name="Da Silva C."/>
            <person name="Brinkmann H."/>
            <person name="Mikhaleva J."/>
            <person name="Olsen L.C."/>
            <person name="Jubin C."/>
            <person name="Canestro C."/>
            <person name="Bouquet J.M."/>
            <person name="Danks G."/>
            <person name="Poulain J."/>
            <person name="Campsteijn C."/>
            <person name="Adamski M."/>
            <person name="Cross I."/>
            <person name="Yadetie F."/>
            <person name="Muffato M."/>
            <person name="Louis A."/>
            <person name="Butcher S."/>
            <person name="Tsagkogeorga G."/>
            <person name="Konrad A."/>
            <person name="Singh S."/>
            <person name="Jensen M.F."/>
            <person name="Cong E.H."/>
            <person name="Eikeseth-Otteraa H."/>
            <person name="Noel B."/>
            <person name="Anthouard V."/>
            <person name="Porcel B.M."/>
            <person name="Kachouri-Lafond R."/>
            <person name="Nishino A."/>
            <person name="Ugolini M."/>
            <person name="Chourrout P."/>
            <person name="Nishida H."/>
            <person name="Aasland R."/>
            <person name="Huzurbazar S."/>
            <person name="Westhof E."/>
            <person name="Delsuc F."/>
            <person name="Lehrach H."/>
            <person name="Reinhardt R."/>
            <person name="Weissenbach J."/>
            <person name="Roy S.W."/>
            <person name="Artiguenave F."/>
            <person name="Postlethwait J.H."/>
            <person name="Manak J.R."/>
            <person name="Thompson E.M."/>
            <person name="Jaillon O."/>
            <person name="Du Pasquier L."/>
            <person name="Boudinot P."/>
            <person name="Liberles D.A."/>
            <person name="Volff J.N."/>
            <person name="Philippe H."/>
            <person name="Lenhard B."/>
            <person name="Roest Crollius H."/>
            <person name="Wincker P."/>
            <person name="Chourrout D."/>
        </authorList>
    </citation>
    <scope>NUCLEOTIDE SEQUENCE [LARGE SCALE GENOMIC DNA]</scope>
</reference>
<dbReference type="Pfam" id="PF13865">
    <property type="entry name" value="FoP_duplication"/>
    <property type="match status" value="1"/>
</dbReference>
<dbReference type="AlphaFoldDB" id="E4WVZ5"/>
<keyword evidence="1" id="KW-0694">RNA-binding</keyword>
<feature type="compositionally biased region" description="Low complexity" evidence="2">
    <location>
        <begin position="1"/>
        <end position="16"/>
    </location>
</feature>
<dbReference type="InParanoid" id="E4WVZ5"/>
<feature type="domain" description="Chromatin target of PRMT1 protein C-terminal" evidence="3">
    <location>
        <begin position="148"/>
        <end position="229"/>
    </location>
</feature>
<feature type="compositionally biased region" description="Gly residues" evidence="2">
    <location>
        <begin position="158"/>
        <end position="188"/>
    </location>
</feature>
<dbReference type="InterPro" id="IPR025715">
    <property type="entry name" value="FoP_C"/>
</dbReference>
<gene>
    <name evidence="4" type="ORF">GSOID_T00009054001</name>
</gene>
<evidence type="ECO:0000313" key="4">
    <source>
        <dbReference type="EMBL" id="CBY21298.1"/>
    </source>
</evidence>
<feature type="compositionally biased region" description="Basic and acidic residues" evidence="2">
    <location>
        <begin position="49"/>
        <end position="62"/>
    </location>
</feature>
<dbReference type="GO" id="GO:0003723">
    <property type="term" value="F:RNA binding"/>
    <property type="evidence" value="ECO:0007669"/>
    <property type="project" value="UniProtKB-KW"/>
</dbReference>
<name>E4WVZ5_OIKDI</name>
<dbReference type="PANTHER" id="PTHR48426">
    <property type="entry name" value="CHROMATIN TARGET OF PRMT1 PROTEIN"/>
    <property type="match status" value="1"/>
</dbReference>
<dbReference type="EMBL" id="FN653017">
    <property type="protein sequence ID" value="CBY21298.1"/>
    <property type="molecule type" value="Genomic_DNA"/>
</dbReference>
<dbReference type="Proteomes" id="UP000001307">
    <property type="component" value="Unassembled WGS sequence"/>
</dbReference>
<evidence type="ECO:0000259" key="3">
    <source>
        <dbReference type="SMART" id="SM01218"/>
    </source>
</evidence>
<dbReference type="PANTHER" id="PTHR48426:SF1">
    <property type="entry name" value="CHROMATIN TARGET OF PRMT1 PROTEIN"/>
    <property type="match status" value="1"/>
</dbReference>
<feature type="compositionally biased region" description="Polar residues" evidence="2">
    <location>
        <begin position="142"/>
        <end position="152"/>
    </location>
</feature>
<evidence type="ECO:0000256" key="2">
    <source>
        <dbReference type="SAM" id="MobiDB-lite"/>
    </source>
</evidence>
<evidence type="ECO:0000313" key="5">
    <source>
        <dbReference type="Proteomes" id="UP000001307"/>
    </source>
</evidence>
<sequence length="243" mass="25669">MSATKLVLKSTTSTSLNDRFSQIMGSRRTEEPTRQPFGAGRSGIQAGSEKNRRFAEELERRSQPSRRPVANRIGDVGQGGARGFSASLRQSGIRKQTANMAGRVGKRNSSGGAGNVSARQSANRALAKATSMLRDTERELSQLKSVARGSNQSRGGKRGGATRGGGASRGGAGATRGRGGARGGGRGGKTSRKPATVEDLDSEMDAYMLKTKGGLDAQMDDYMSKTKKGLDAQMDDYMNQKSS</sequence>
<feature type="region of interest" description="Disordered" evidence="2">
    <location>
        <begin position="1"/>
        <end position="202"/>
    </location>
</feature>
<organism evidence="4">
    <name type="scientific">Oikopleura dioica</name>
    <name type="common">Tunicate</name>
    <dbReference type="NCBI Taxonomy" id="34765"/>
    <lineage>
        <taxon>Eukaryota</taxon>
        <taxon>Metazoa</taxon>
        <taxon>Chordata</taxon>
        <taxon>Tunicata</taxon>
        <taxon>Appendicularia</taxon>
        <taxon>Copelata</taxon>
        <taxon>Oikopleuridae</taxon>
        <taxon>Oikopleura</taxon>
    </lineage>
</organism>
<keyword evidence="5" id="KW-1185">Reference proteome</keyword>
<dbReference type="InterPro" id="IPR052656">
    <property type="entry name" value="CTOP_PRMT1"/>
</dbReference>